<proteinExistence type="predicted"/>
<protein>
    <submittedName>
        <fullName evidence="1">Uncharacterized protein</fullName>
    </submittedName>
</protein>
<dbReference type="AlphaFoldDB" id="A0A9I9EJS6"/>
<sequence>MPTTTMIERRPAKRTVASRSRLLDIEIVNGSKSSRYGYWAKLKWGKRIIPEDRVIDSEWFIFNFHELLYFESMVELELINADLYDNWFKEYSICY</sequence>
<evidence type="ECO:0000313" key="1">
    <source>
        <dbReference type="EnsemblPlants" id="MELO3C034774.2.1"/>
    </source>
</evidence>
<dbReference type="Gramene" id="MELO3C034774.2.1">
    <property type="protein sequence ID" value="MELO3C034774.2.1"/>
    <property type="gene ID" value="MELO3C034774.2"/>
</dbReference>
<accession>A0A9I9EJS6</accession>
<dbReference type="EnsemblPlants" id="MELO3C034774.2.1">
    <property type="protein sequence ID" value="MELO3C034774.2.1"/>
    <property type="gene ID" value="MELO3C034774.2"/>
</dbReference>
<organism evidence="1">
    <name type="scientific">Cucumis melo</name>
    <name type="common">Muskmelon</name>
    <dbReference type="NCBI Taxonomy" id="3656"/>
    <lineage>
        <taxon>Eukaryota</taxon>
        <taxon>Viridiplantae</taxon>
        <taxon>Streptophyta</taxon>
        <taxon>Embryophyta</taxon>
        <taxon>Tracheophyta</taxon>
        <taxon>Spermatophyta</taxon>
        <taxon>Magnoliopsida</taxon>
        <taxon>eudicotyledons</taxon>
        <taxon>Gunneridae</taxon>
        <taxon>Pentapetalae</taxon>
        <taxon>rosids</taxon>
        <taxon>fabids</taxon>
        <taxon>Cucurbitales</taxon>
        <taxon>Cucurbitaceae</taxon>
        <taxon>Benincaseae</taxon>
        <taxon>Cucumis</taxon>
    </lineage>
</organism>
<name>A0A9I9EJS6_CUCME</name>
<reference evidence="1" key="1">
    <citation type="submission" date="2023-03" db="UniProtKB">
        <authorList>
            <consortium name="EnsemblPlants"/>
        </authorList>
    </citation>
    <scope>IDENTIFICATION</scope>
</reference>